<evidence type="ECO:0000259" key="7">
    <source>
        <dbReference type="Pfam" id="PF14378"/>
    </source>
</evidence>
<evidence type="ECO:0000256" key="2">
    <source>
        <dbReference type="ARBA" id="ARBA00022692"/>
    </source>
</evidence>
<dbReference type="Proteomes" id="UP001295740">
    <property type="component" value="Unassembled WGS sequence"/>
</dbReference>
<evidence type="ECO:0000256" key="3">
    <source>
        <dbReference type="ARBA" id="ARBA00022989"/>
    </source>
</evidence>
<proteinExistence type="predicted"/>
<dbReference type="PANTHER" id="PTHR31310:SF10">
    <property type="entry name" value="INOSITOLPHOSPHOTRANSFERASE AUR1_IPT1 DOMAIN-CONTAINING PROTEIN"/>
    <property type="match status" value="1"/>
</dbReference>
<dbReference type="CDD" id="cd03386">
    <property type="entry name" value="PAP2_Aur1_like"/>
    <property type="match status" value="1"/>
</dbReference>
<protein>
    <submittedName>
        <fullName evidence="8">Uu.00g082650.m01.CDS01</fullName>
    </submittedName>
</protein>
<organism evidence="8 9">
    <name type="scientific">Anthostomella pinea</name>
    <dbReference type="NCBI Taxonomy" id="933095"/>
    <lineage>
        <taxon>Eukaryota</taxon>
        <taxon>Fungi</taxon>
        <taxon>Dikarya</taxon>
        <taxon>Ascomycota</taxon>
        <taxon>Pezizomycotina</taxon>
        <taxon>Sordariomycetes</taxon>
        <taxon>Xylariomycetidae</taxon>
        <taxon>Xylariales</taxon>
        <taxon>Xylariaceae</taxon>
        <taxon>Anthostomella</taxon>
    </lineage>
</organism>
<evidence type="ECO:0000256" key="4">
    <source>
        <dbReference type="ARBA" id="ARBA00023136"/>
    </source>
</evidence>
<keyword evidence="4 6" id="KW-0472">Membrane</keyword>
<dbReference type="GO" id="GO:0016020">
    <property type="term" value="C:membrane"/>
    <property type="evidence" value="ECO:0007669"/>
    <property type="project" value="UniProtKB-SubCell"/>
</dbReference>
<comment type="caution">
    <text evidence="8">The sequence shown here is derived from an EMBL/GenBank/DDBJ whole genome shotgun (WGS) entry which is preliminary data.</text>
</comment>
<feature type="transmembrane region" description="Helical" evidence="6">
    <location>
        <begin position="25"/>
        <end position="42"/>
    </location>
</feature>
<feature type="domain" description="Inositolphosphotransferase Aur1/Ipt1" evidence="7">
    <location>
        <begin position="201"/>
        <end position="310"/>
    </location>
</feature>
<evidence type="ECO:0000313" key="9">
    <source>
        <dbReference type="Proteomes" id="UP001295740"/>
    </source>
</evidence>
<dbReference type="Pfam" id="PF14378">
    <property type="entry name" value="PAP2_3"/>
    <property type="match status" value="2"/>
</dbReference>
<dbReference type="PANTHER" id="PTHR31310">
    <property type="match status" value="1"/>
</dbReference>
<dbReference type="InterPro" id="IPR052185">
    <property type="entry name" value="IPC_Synthase-Related"/>
</dbReference>
<feature type="domain" description="Inositolphosphotransferase Aur1/Ipt1" evidence="7">
    <location>
        <begin position="354"/>
        <end position="393"/>
    </location>
</feature>
<sequence length="433" mass="49483">MEQGGASVQDFQHKAEWKQQVWSRWMEPTVIIVILITAMYSTRRKNYSVFNGDRPESDRALLSPGSQRSSREWERSSSPAAGLEHRPKRRRVFGIWTVQTPNSSRFAGNFHSRILQKLPFLLEMFYWVIAVIVYRLVIWVTGRWFGGSQGLWDIAQSHGMSILDFESKISGMGSVTDNTRWVEWRIQQWFLAGVEAGNWRGTMLTVLNRVYALIHIPGSAAFIAYYYATSPTQRRFCIARRSMSLSNFVAFFVFTIYPCMPPRLLPHEYGFVDTVEAEDAASVWMKGDFVNALAAMPSMHFGYAFAIGSVFVYESGFLRQLHLLQTDEDDVEARELLKEKEESGDAPRSPHARIILLCVGFAYPALILLAIIATANHYLLDALAGALVVIFSFFCNRFLLNCLVLEDWLLWALRLEKPVPTTGVRQHSRKATR</sequence>
<dbReference type="EMBL" id="CAUWAG010000010">
    <property type="protein sequence ID" value="CAJ2507079.1"/>
    <property type="molecule type" value="Genomic_DNA"/>
</dbReference>
<comment type="subcellular location">
    <subcellularLocation>
        <location evidence="1">Membrane</location>
        <topology evidence="1">Multi-pass membrane protein</topology>
    </subcellularLocation>
</comment>
<feature type="region of interest" description="Disordered" evidence="5">
    <location>
        <begin position="58"/>
        <end position="84"/>
    </location>
</feature>
<accession>A0AAI8YH48</accession>
<reference evidence="8" key="1">
    <citation type="submission" date="2023-10" db="EMBL/GenBank/DDBJ databases">
        <authorList>
            <person name="Hackl T."/>
        </authorList>
    </citation>
    <scope>NUCLEOTIDE SEQUENCE</scope>
</reference>
<feature type="transmembrane region" description="Helical" evidence="6">
    <location>
        <begin position="248"/>
        <end position="265"/>
    </location>
</feature>
<keyword evidence="9" id="KW-1185">Reference proteome</keyword>
<evidence type="ECO:0000256" key="6">
    <source>
        <dbReference type="SAM" id="Phobius"/>
    </source>
</evidence>
<keyword evidence="3 6" id="KW-1133">Transmembrane helix</keyword>
<feature type="transmembrane region" description="Helical" evidence="6">
    <location>
        <begin position="382"/>
        <end position="405"/>
    </location>
</feature>
<evidence type="ECO:0000256" key="5">
    <source>
        <dbReference type="SAM" id="MobiDB-lite"/>
    </source>
</evidence>
<dbReference type="InterPro" id="IPR026841">
    <property type="entry name" value="Aur1/Ipt1"/>
</dbReference>
<feature type="transmembrane region" description="Helical" evidence="6">
    <location>
        <begin position="292"/>
        <end position="313"/>
    </location>
</feature>
<keyword evidence="2 6" id="KW-0812">Transmembrane</keyword>
<gene>
    <name evidence="8" type="ORF">KHLLAP_LOCUS7547</name>
</gene>
<name>A0AAI8YH48_9PEZI</name>
<evidence type="ECO:0000313" key="8">
    <source>
        <dbReference type="EMBL" id="CAJ2507079.1"/>
    </source>
</evidence>
<feature type="transmembrane region" description="Helical" evidence="6">
    <location>
        <begin position="120"/>
        <end position="142"/>
    </location>
</feature>
<evidence type="ECO:0000256" key="1">
    <source>
        <dbReference type="ARBA" id="ARBA00004141"/>
    </source>
</evidence>
<feature type="transmembrane region" description="Helical" evidence="6">
    <location>
        <begin position="354"/>
        <end position="376"/>
    </location>
</feature>
<dbReference type="AlphaFoldDB" id="A0AAI8YH48"/>
<feature type="transmembrane region" description="Helical" evidence="6">
    <location>
        <begin position="210"/>
        <end position="228"/>
    </location>
</feature>